<feature type="signal peptide" evidence="1">
    <location>
        <begin position="1"/>
        <end position="22"/>
    </location>
</feature>
<dbReference type="STRING" id="670487.Ocepr_2230"/>
<reference evidence="4" key="1">
    <citation type="submission" date="2010-11" db="EMBL/GenBank/DDBJ databases">
        <title>The complete sequence of chromosome of Oceanithermus profundus DSM 14977.</title>
        <authorList>
            <consortium name="US DOE Joint Genome Institute (JGI-PGF)"/>
            <person name="Lucas S."/>
            <person name="Copeland A."/>
            <person name="Lapidus A."/>
            <person name="Bruce D."/>
            <person name="Goodwin L."/>
            <person name="Pitluck S."/>
            <person name="Kyrpides N."/>
            <person name="Mavromatis K."/>
            <person name="Pagani I."/>
            <person name="Ivanova N."/>
            <person name="Zhang X."/>
            <person name="Brettin T."/>
            <person name="Detter J.C."/>
            <person name="Tapia R."/>
            <person name="Han C."/>
            <person name="Land M."/>
            <person name="Hauser L."/>
            <person name="Markowitz V."/>
            <person name="Cheng J.-F."/>
            <person name="Hugenholtz P."/>
            <person name="Woyke T."/>
            <person name="Wu D."/>
            <person name="Tindall B."/>
            <person name="Faehnrich R."/>
            <person name="Brambilla E."/>
            <person name="Klenk H.-P."/>
            <person name="Eisen J.A."/>
        </authorList>
    </citation>
    <scope>NUCLEOTIDE SEQUENCE [LARGE SCALE GENOMIC DNA]</scope>
    <source>
        <strain evidence="4">DSM 14977 / NBRC 100410 / VKM B-2274 / 506</strain>
    </source>
</reference>
<dbReference type="AlphaFoldDB" id="E4UAH3"/>
<organism evidence="3 4">
    <name type="scientific">Oceanithermus profundus (strain DSM 14977 / NBRC 100410 / VKM B-2274 / 506)</name>
    <dbReference type="NCBI Taxonomy" id="670487"/>
    <lineage>
        <taxon>Bacteria</taxon>
        <taxon>Thermotogati</taxon>
        <taxon>Deinococcota</taxon>
        <taxon>Deinococci</taxon>
        <taxon>Thermales</taxon>
        <taxon>Thermaceae</taxon>
        <taxon>Oceanithermus</taxon>
    </lineage>
</organism>
<keyword evidence="4" id="KW-1185">Reference proteome</keyword>
<dbReference type="InterPro" id="IPR045155">
    <property type="entry name" value="Beta-lactam_cat"/>
</dbReference>
<dbReference type="SUPFAM" id="SSF56601">
    <property type="entry name" value="beta-lactamase/transpeptidase-like"/>
    <property type="match status" value="1"/>
</dbReference>
<dbReference type="GO" id="GO:0046677">
    <property type="term" value="P:response to antibiotic"/>
    <property type="evidence" value="ECO:0007669"/>
    <property type="project" value="InterPro"/>
</dbReference>
<reference evidence="3 4" key="2">
    <citation type="journal article" date="2011" name="Stand. Genomic Sci.">
        <title>Complete genome sequence of Oceanithermus profundus type strain (506).</title>
        <authorList>
            <person name="Pati A."/>
            <person name="Zhang X."/>
            <person name="Lapidus A."/>
            <person name="Nolan M."/>
            <person name="Lucas S."/>
            <person name="Del Rio T.G."/>
            <person name="Tice H."/>
            <person name="Cheng J.F."/>
            <person name="Tapia R."/>
            <person name="Han C."/>
            <person name="Goodwin L."/>
            <person name="Pitluck S."/>
            <person name="Liolios K."/>
            <person name="Pagani I."/>
            <person name="Ivanova N."/>
            <person name="Mavromatis K."/>
            <person name="Chen A."/>
            <person name="Palaniappan K."/>
            <person name="Hauser L."/>
            <person name="Jeffries C.D."/>
            <person name="Brambilla E.M."/>
            <person name="Rohl A."/>
            <person name="Mwirichia R."/>
            <person name="Rohde M."/>
            <person name="Tindall B.J."/>
            <person name="Sikorski J."/>
            <person name="Wirth R."/>
            <person name="Goker M."/>
            <person name="Woyke T."/>
            <person name="Detter J.C."/>
            <person name="Bristow J."/>
            <person name="Eisen J.A."/>
            <person name="Markowitz V."/>
            <person name="Hugenholtz P."/>
            <person name="Kyrpides N.C."/>
            <person name="Klenk H.P."/>
            <person name="Land M."/>
        </authorList>
    </citation>
    <scope>NUCLEOTIDE SEQUENCE [LARGE SCALE GENOMIC DNA]</scope>
    <source>
        <strain evidence="4">DSM 14977 / NBRC 100410 / VKM B-2274 / 506</strain>
    </source>
</reference>
<evidence type="ECO:0000256" key="1">
    <source>
        <dbReference type="SAM" id="SignalP"/>
    </source>
</evidence>
<proteinExistence type="predicted"/>
<dbReference type="GO" id="GO:0008800">
    <property type="term" value="F:beta-lactamase activity"/>
    <property type="evidence" value="ECO:0007669"/>
    <property type="project" value="InterPro"/>
</dbReference>
<dbReference type="Pfam" id="PF13354">
    <property type="entry name" value="Beta-lactamase2"/>
    <property type="match status" value="1"/>
</dbReference>
<dbReference type="HOGENOM" id="CLU_042385_0_0_0"/>
<dbReference type="eggNOG" id="COG2367">
    <property type="taxonomic scope" value="Bacteria"/>
</dbReference>
<keyword evidence="1" id="KW-0732">Signal</keyword>
<sequence length="390" mass="41749" precursor="true">MRRGAWGLALALALALAVPAAAQDAAAARVAALFTQKIESRWFAPSFLKQVPAAQVAAIVRQLGGQLGAFEGVRPEGAGYVAVFEKGEVPVSLTLDAQGRIVGLFFKPPRPRLASLAEAEKRMAALAGKKSFLVLKNGEVLAALDPDARLAVGSTFKLSVLAALLERVGAGGLAWEDTRPLEAAYRSLPSGALADWPAGTPLTLADLAGRMLSESDNTATDHLIHLLGRERVEAYAYGNVPLLSTRAAFVIKADPELARRWREAGADERRKLIAEGEARPLPTVQRLFAAPPAPEVEWFYSARELCELAERAAATPLSGINPGLARREAWKQVVYKGGSEPGVLNLTTWLEDDAGARYCVVATWNAEDLDENALFGLYGAVLELLAQKRP</sequence>
<protein>
    <submittedName>
        <fullName evidence="3">Beta-lactamase related protein</fullName>
    </submittedName>
</protein>
<dbReference type="EMBL" id="CP002361">
    <property type="protein sequence ID" value="ADR37678.1"/>
    <property type="molecule type" value="Genomic_DNA"/>
</dbReference>
<dbReference type="Proteomes" id="UP000008722">
    <property type="component" value="Chromosome"/>
</dbReference>
<dbReference type="PANTHER" id="PTHR35333">
    <property type="entry name" value="BETA-LACTAMASE"/>
    <property type="match status" value="1"/>
</dbReference>
<dbReference type="GO" id="GO:0030655">
    <property type="term" value="P:beta-lactam antibiotic catabolic process"/>
    <property type="evidence" value="ECO:0007669"/>
    <property type="project" value="InterPro"/>
</dbReference>
<name>E4UAH3_OCEP5</name>
<feature type="domain" description="Beta-lactamase class A catalytic" evidence="2">
    <location>
        <begin position="135"/>
        <end position="236"/>
    </location>
</feature>
<evidence type="ECO:0000313" key="3">
    <source>
        <dbReference type="EMBL" id="ADR37678.1"/>
    </source>
</evidence>
<accession>E4UAH3</accession>
<gene>
    <name evidence="3" type="ordered locus">Ocepr_2230</name>
</gene>
<dbReference type="PANTHER" id="PTHR35333:SF5">
    <property type="entry name" value="CONSERVED LIPOPROTEIN LPQF-RELATED"/>
    <property type="match status" value="1"/>
</dbReference>
<dbReference type="Gene3D" id="3.10.450.280">
    <property type="match status" value="1"/>
</dbReference>
<dbReference type="InterPro" id="IPR012338">
    <property type="entry name" value="Beta-lactam/transpept-like"/>
</dbReference>
<dbReference type="KEGG" id="opr:Ocepr_2230"/>
<feature type="chain" id="PRO_5003190518" evidence="1">
    <location>
        <begin position="23"/>
        <end position="390"/>
    </location>
</feature>
<dbReference type="RefSeq" id="WP_013458848.1">
    <property type="nucleotide sequence ID" value="NC_014761.1"/>
</dbReference>
<evidence type="ECO:0000259" key="2">
    <source>
        <dbReference type="Pfam" id="PF13354"/>
    </source>
</evidence>
<dbReference type="Gene3D" id="3.40.710.10">
    <property type="entry name" value="DD-peptidase/beta-lactamase superfamily"/>
    <property type="match status" value="1"/>
</dbReference>
<evidence type="ECO:0000313" key="4">
    <source>
        <dbReference type="Proteomes" id="UP000008722"/>
    </source>
</evidence>
<dbReference type="InterPro" id="IPR000871">
    <property type="entry name" value="Beta-lactam_class-A"/>
</dbReference>